<protein>
    <submittedName>
        <fullName evidence="3">Uncharacterized protein</fullName>
    </submittedName>
</protein>
<reference evidence="3 4" key="1">
    <citation type="submission" date="2024-11" db="EMBL/GenBank/DDBJ databases">
        <title>Chromosome-level genome assembly of Eucalyptus globulus Labill. provides insights into its genome evolution.</title>
        <authorList>
            <person name="Li X."/>
        </authorList>
    </citation>
    <scope>NUCLEOTIDE SEQUENCE [LARGE SCALE GENOMIC DNA]</scope>
    <source>
        <strain evidence="3">CL2024</strain>
        <tissue evidence="3">Fresh tender leaves</tissue>
    </source>
</reference>
<name>A0ABD3LFN5_EUCGL</name>
<feature type="compositionally biased region" description="Pro residues" evidence="1">
    <location>
        <begin position="26"/>
        <end position="35"/>
    </location>
</feature>
<feature type="region of interest" description="Disordered" evidence="1">
    <location>
        <begin position="373"/>
        <end position="444"/>
    </location>
</feature>
<feature type="compositionally biased region" description="Polar residues" evidence="1">
    <location>
        <begin position="416"/>
        <end position="429"/>
    </location>
</feature>
<feature type="compositionally biased region" description="Basic and acidic residues" evidence="1">
    <location>
        <begin position="336"/>
        <end position="356"/>
    </location>
</feature>
<accession>A0ABD3LFN5</accession>
<comment type="caution">
    <text evidence="3">The sequence shown here is derived from an EMBL/GenBank/DDBJ whole genome shotgun (WGS) entry which is preliminary data.</text>
</comment>
<feature type="region of interest" description="Disordered" evidence="1">
    <location>
        <begin position="289"/>
        <end position="356"/>
    </location>
</feature>
<feature type="region of interest" description="Disordered" evidence="1">
    <location>
        <begin position="62"/>
        <end position="83"/>
    </location>
</feature>
<evidence type="ECO:0000313" key="3">
    <source>
        <dbReference type="EMBL" id="KAL3749408.1"/>
    </source>
</evidence>
<organism evidence="3 4">
    <name type="scientific">Eucalyptus globulus</name>
    <name type="common">Tasmanian blue gum</name>
    <dbReference type="NCBI Taxonomy" id="34317"/>
    <lineage>
        <taxon>Eukaryota</taxon>
        <taxon>Viridiplantae</taxon>
        <taxon>Streptophyta</taxon>
        <taxon>Embryophyta</taxon>
        <taxon>Tracheophyta</taxon>
        <taxon>Spermatophyta</taxon>
        <taxon>Magnoliopsida</taxon>
        <taxon>eudicotyledons</taxon>
        <taxon>Gunneridae</taxon>
        <taxon>Pentapetalae</taxon>
        <taxon>rosids</taxon>
        <taxon>malvids</taxon>
        <taxon>Myrtales</taxon>
        <taxon>Myrtaceae</taxon>
        <taxon>Myrtoideae</taxon>
        <taxon>Eucalypteae</taxon>
        <taxon>Eucalyptus</taxon>
    </lineage>
</organism>
<dbReference type="PANTHER" id="PTHR34962:SF3">
    <property type="entry name" value="ABC SUBFAMILY C PROTEIN"/>
    <property type="match status" value="1"/>
</dbReference>
<feature type="transmembrane region" description="Helical" evidence="2">
    <location>
        <begin position="128"/>
        <end position="148"/>
    </location>
</feature>
<proteinExistence type="predicted"/>
<feature type="compositionally biased region" description="Basic and acidic residues" evidence="1">
    <location>
        <begin position="240"/>
        <end position="254"/>
    </location>
</feature>
<evidence type="ECO:0000256" key="2">
    <source>
        <dbReference type="SAM" id="Phobius"/>
    </source>
</evidence>
<dbReference type="EMBL" id="JBJKBG010000002">
    <property type="protein sequence ID" value="KAL3749408.1"/>
    <property type="molecule type" value="Genomic_DNA"/>
</dbReference>
<gene>
    <name evidence="3" type="ORF">ACJRO7_010508</name>
</gene>
<dbReference type="AlphaFoldDB" id="A0ABD3LFN5"/>
<keyword evidence="4" id="KW-1185">Reference proteome</keyword>
<dbReference type="PANTHER" id="PTHR34962">
    <property type="entry name" value="EMBRYO DEFECTIVE 1703-RELATED"/>
    <property type="match status" value="1"/>
</dbReference>
<keyword evidence="2" id="KW-1133">Transmembrane helix</keyword>
<sequence length="601" mass="65574">MAGVLIRCAVFSPPPRFATAAASPSQPSPPQPPLAAAPRKPLRLAKRRNHLRPKILKTLSKPYAPVRTPEELPSDAAGVPAPSSETLTDLFEAEPPAEEAPQVTESVAVGPEHGGVAGKLSAKSVIKFGAYLVAVFLFQTICAVWVFGSKGSDSNGESEERTLVDGEGRAVAGKKLLSRTRNVVYLDESDLERRIEEISSMAREARRSEKRGLKRDDAGDGEGDDGDDDDDGEAIPDSRMAIEKEIGSRLDKLQKKLRPVRKSPGLRENVPLEGASSLMFKKKLKFRSPLVEKPSTAPKGFQRLQDNGKTKKKSKNEVNGEGKNGVLDHGVTESSNGEKWEELVDGKGHGGLSDDIKQEGDETMVFTEMQNDLHSNGVGEGQSFPQEDEEVGDTRGRTGIVEEASGKRNSVGGANLRTTGNSSLKSSRSFGDEKQEATKRSAGRDIRSVNGTLKREEIKATSMSKRVEDKQSDKIEEFWWLKLPCVFAVLMRRGSDLEESGGLFTLKTDPEDSDASSYIVAFEDHADANNFCFLLDSFFEGLGDFSADIVPLLRKELQEAVKQKTMKLVVVRKGQLKLYAGQPFSEVELALQSLVEESLSE</sequence>
<feature type="compositionally biased region" description="Basic and acidic residues" evidence="1">
    <location>
        <begin position="202"/>
        <end position="218"/>
    </location>
</feature>
<keyword evidence="2" id="KW-0472">Membrane</keyword>
<evidence type="ECO:0000256" key="1">
    <source>
        <dbReference type="SAM" id="MobiDB-lite"/>
    </source>
</evidence>
<evidence type="ECO:0000313" key="4">
    <source>
        <dbReference type="Proteomes" id="UP001634007"/>
    </source>
</evidence>
<feature type="compositionally biased region" description="Acidic residues" evidence="1">
    <location>
        <begin position="219"/>
        <end position="234"/>
    </location>
</feature>
<feature type="region of interest" description="Disordered" evidence="1">
    <location>
        <begin position="16"/>
        <end position="40"/>
    </location>
</feature>
<feature type="compositionally biased region" description="Basic and acidic residues" evidence="1">
    <location>
        <begin position="430"/>
        <end position="444"/>
    </location>
</feature>
<feature type="region of interest" description="Disordered" evidence="1">
    <location>
        <begin position="202"/>
        <end position="272"/>
    </location>
</feature>
<keyword evidence="2" id="KW-0812">Transmembrane</keyword>
<dbReference type="Proteomes" id="UP001634007">
    <property type="component" value="Unassembled WGS sequence"/>
</dbReference>